<dbReference type="Pfam" id="PF08659">
    <property type="entry name" value="KR"/>
    <property type="match status" value="1"/>
</dbReference>
<dbReference type="InterPro" id="IPR020806">
    <property type="entry name" value="PKS_PP-bd"/>
</dbReference>
<dbReference type="Gene3D" id="3.30.300.30">
    <property type="match status" value="1"/>
</dbReference>
<evidence type="ECO:0000313" key="7">
    <source>
        <dbReference type="Proteomes" id="UP001620295"/>
    </source>
</evidence>
<dbReference type="Gene3D" id="3.40.50.12780">
    <property type="entry name" value="N-terminal domain of ligase-like"/>
    <property type="match status" value="1"/>
</dbReference>
<comment type="caution">
    <text evidence="6">The sequence shown here is derived from an EMBL/GenBank/DDBJ whole genome shotgun (WGS) entry which is preliminary data.</text>
</comment>
<feature type="region of interest" description="Disordered" evidence="4">
    <location>
        <begin position="57"/>
        <end position="119"/>
    </location>
</feature>
<dbReference type="RefSeq" id="WP_404745446.1">
    <property type="nucleotide sequence ID" value="NZ_JBJDQH010000001.1"/>
</dbReference>
<comment type="similarity">
    <text evidence="1">Belongs to the ATP-dependent AMP-binding enzyme family.</text>
</comment>
<keyword evidence="3" id="KW-0597">Phosphoprotein</keyword>
<dbReference type="InterPro" id="IPR057326">
    <property type="entry name" value="KR_dom"/>
</dbReference>
<dbReference type="Pfam" id="PF00550">
    <property type="entry name" value="PP-binding"/>
    <property type="match status" value="1"/>
</dbReference>
<keyword evidence="7" id="KW-1185">Reference proteome</keyword>
<dbReference type="Proteomes" id="UP001620295">
    <property type="component" value="Unassembled WGS sequence"/>
</dbReference>
<dbReference type="InterPro" id="IPR036291">
    <property type="entry name" value="NAD(P)-bd_dom_sf"/>
</dbReference>
<dbReference type="SUPFAM" id="SSF47336">
    <property type="entry name" value="ACP-like"/>
    <property type="match status" value="1"/>
</dbReference>
<sequence>MNEPHAQLSDVPAEVLGKIRSAVQALPQVSEAVALDWRVPLPMRGRHLADVLPTVLAREPTDTAEGTGADTTEDATAAPDDEAPAEYGTPADCGTPAEEGTPVEGGAREPSILGSGSLGLPVDHPRTLQAALARAAEKAPDRGITFLTRQGTSVHMTYSRLLADAERALTGLRALGLRPGDSVLFQFDANHSFVTAFWACVLGGFLPAPLAVVPDGERGSGKLRNTWSLLGHPLILTDLDAAELADALSGQWGTGVRVAAVADIMADRRDRDWFAARPDSPALNLLTSGSTGLPKCVRHNHHSIVARTWGDAVVNRLTEEDVTLNWIAMDHVMGSVMAHTRDVFLCCAQVNVTPDMFAARPLNWLDWIDRYRVTNISAPNFAFALVNRHADEIAEGRWDLSSLRVVYNGGEPVVSGTAHTFLTLLARHGLRPDAMMVVWGMSETASAVTHAPLSRDDRTLGVVVLDQDSLGGDLRPARPGSPRTVTFTSVGEPVPGALLRIVDARGAVVPRGRVGRLEVSGETMMTGYFGNEEANAEAYTADGWFRTGDLAFVWDGGLVIAGRERDLIIVNGANYFCHEIEDVVTSIPGVAPSSAAACGLFSPDIGTDRLLVFFVPDPEPGTTGQPERPEGSDDDGLSHQAGLVRAITTGVAARTGLVPYRVVPLAAEEFPRTVSGKIQRGQLLASYTVGSFDERLRRLEVVEEGPRTVPPWFFAPVWEEAPLRAAAPPAKALNPLVLFADDHEDGLLAGATAVRMPGPVIVVRPADGPYGLREQADGYRLDPEDETGYRALLTAVAREHPQVDGIVHAWSLAGDAPEDVPGGLRRGALSVARLVRALADSPWPTAALLVATRLPVAAEGASPAPTAPGALANGALTGLVRSVATERGEGVTRLIDVADDAGRAALITAIRAELASSGETLTRYAAGRRLAARLQPIAAPALSRPGGAFREGALYAITGGSGGIGQEIAHHLAAAYGAKVLLLGRRDAVETPAPSPLPPESRGEIRYERADVTDTHALGDAVARAEQAWRQPLAGVLHLAGRSLRHQWDDITAHVVAREPAEEYERTLAPKTAGTIAAAHLLDDRPDACLLLFSSVNGYFGGTGFGAYAAASSFQDAFAAYWSRSRGRDVRSLAWSQWSGVGMNADGPMTAAAAARGFRPITLAQGLGSLLLVCAGAERHLLIGLDAHNPDISPLLADTATRRAVLLGYTGGARAEDVLTAAAGVTGGGVPVHVASVPALPHTPAGEIDGTALARLAIGSGDPSRTQPPKAGLETDIARVVCDVLGRGFIGREESFFEVGGNSLFAARLQHEVARRLERRLPLRALYRHPTVRALATALREQEG</sequence>
<organism evidence="6 7">
    <name type="scientific">Streptomyces milbemycinicus</name>
    <dbReference type="NCBI Taxonomy" id="476552"/>
    <lineage>
        <taxon>Bacteria</taxon>
        <taxon>Bacillati</taxon>
        <taxon>Actinomycetota</taxon>
        <taxon>Actinomycetes</taxon>
        <taxon>Kitasatosporales</taxon>
        <taxon>Streptomycetaceae</taxon>
        <taxon>Streptomyces</taxon>
    </lineage>
</organism>
<keyword evidence="2" id="KW-0596">Phosphopantetheine</keyword>
<dbReference type="EMBL" id="JBJDQH010000001">
    <property type="protein sequence ID" value="MFK4263680.1"/>
    <property type="molecule type" value="Genomic_DNA"/>
</dbReference>
<dbReference type="Gene3D" id="3.40.50.720">
    <property type="entry name" value="NAD(P)-binding Rossmann-like Domain"/>
    <property type="match status" value="1"/>
</dbReference>
<dbReference type="InterPro" id="IPR042099">
    <property type="entry name" value="ANL_N_sf"/>
</dbReference>
<gene>
    <name evidence="6" type="ORF">ACI2L5_01895</name>
</gene>
<dbReference type="InterPro" id="IPR045851">
    <property type="entry name" value="AMP-bd_C_sf"/>
</dbReference>
<dbReference type="InterPro" id="IPR036736">
    <property type="entry name" value="ACP-like_sf"/>
</dbReference>
<name>A0ABW8LG26_9ACTN</name>
<evidence type="ECO:0000256" key="2">
    <source>
        <dbReference type="ARBA" id="ARBA00022450"/>
    </source>
</evidence>
<reference evidence="6 7" key="1">
    <citation type="submission" date="2024-11" db="EMBL/GenBank/DDBJ databases">
        <title>The Natural Products Discovery Center: Release of the First 8490 Sequenced Strains for Exploring Actinobacteria Biosynthetic Diversity.</title>
        <authorList>
            <person name="Kalkreuter E."/>
            <person name="Kautsar S.A."/>
            <person name="Yang D."/>
            <person name="Bader C.D."/>
            <person name="Teijaro C.N."/>
            <person name="Fluegel L."/>
            <person name="Davis C.M."/>
            <person name="Simpson J.R."/>
            <person name="Lauterbach L."/>
            <person name="Steele A.D."/>
            <person name="Gui C."/>
            <person name="Meng S."/>
            <person name="Li G."/>
            <person name="Viehrig K."/>
            <person name="Ye F."/>
            <person name="Su P."/>
            <person name="Kiefer A.F."/>
            <person name="Nichols A."/>
            <person name="Cepeda A.J."/>
            <person name="Yan W."/>
            <person name="Fan B."/>
            <person name="Jiang Y."/>
            <person name="Adhikari A."/>
            <person name="Zheng C.-J."/>
            <person name="Schuster L."/>
            <person name="Cowan T.M."/>
            <person name="Smanski M.J."/>
            <person name="Chevrette M.G."/>
            <person name="De Carvalho L.P.S."/>
            <person name="Shen B."/>
        </authorList>
    </citation>
    <scope>NUCLEOTIDE SEQUENCE [LARGE SCALE GENOMIC DNA]</scope>
    <source>
        <strain evidence="6 7">NPDC020863</strain>
    </source>
</reference>
<accession>A0ABW8LG26</accession>
<dbReference type="Gene3D" id="1.10.1200.10">
    <property type="entry name" value="ACP-like"/>
    <property type="match status" value="1"/>
</dbReference>
<dbReference type="InterPro" id="IPR009081">
    <property type="entry name" value="PP-bd_ACP"/>
</dbReference>
<evidence type="ECO:0000313" key="6">
    <source>
        <dbReference type="EMBL" id="MFK4263680.1"/>
    </source>
</evidence>
<dbReference type="SMART" id="SM00822">
    <property type="entry name" value="PKS_KR"/>
    <property type="match status" value="1"/>
</dbReference>
<feature type="region of interest" description="Disordered" evidence="4">
    <location>
        <begin position="616"/>
        <end position="638"/>
    </location>
</feature>
<dbReference type="SUPFAM" id="SSF56801">
    <property type="entry name" value="Acetyl-CoA synthetase-like"/>
    <property type="match status" value="1"/>
</dbReference>
<protein>
    <submittedName>
        <fullName evidence="6">SDR family NAD(P)-dependent oxidoreductase</fullName>
    </submittedName>
</protein>
<dbReference type="InterPro" id="IPR013968">
    <property type="entry name" value="PKS_KR"/>
</dbReference>
<proteinExistence type="inferred from homology"/>
<dbReference type="Pfam" id="PF00501">
    <property type="entry name" value="AMP-binding"/>
    <property type="match status" value="1"/>
</dbReference>
<dbReference type="SUPFAM" id="SSF51735">
    <property type="entry name" value="NAD(P)-binding Rossmann-fold domains"/>
    <property type="match status" value="2"/>
</dbReference>
<evidence type="ECO:0000256" key="1">
    <source>
        <dbReference type="ARBA" id="ARBA00006432"/>
    </source>
</evidence>
<dbReference type="InterPro" id="IPR000873">
    <property type="entry name" value="AMP-dep_synth/lig_dom"/>
</dbReference>
<dbReference type="PROSITE" id="PS50075">
    <property type="entry name" value="CARRIER"/>
    <property type="match status" value="1"/>
</dbReference>
<feature type="domain" description="Carrier" evidence="5">
    <location>
        <begin position="1268"/>
        <end position="1343"/>
    </location>
</feature>
<evidence type="ECO:0000256" key="3">
    <source>
        <dbReference type="ARBA" id="ARBA00022553"/>
    </source>
</evidence>
<evidence type="ECO:0000256" key="4">
    <source>
        <dbReference type="SAM" id="MobiDB-lite"/>
    </source>
</evidence>
<dbReference type="PANTHER" id="PTHR22754">
    <property type="entry name" value="DISCO-INTERACTING PROTEIN 2 DIP2 -RELATED"/>
    <property type="match status" value="1"/>
</dbReference>
<evidence type="ECO:0000259" key="5">
    <source>
        <dbReference type="PROSITE" id="PS50075"/>
    </source>
</evidence>
<dbReference type="PANTHER" id="PTHR22754:SF32">
    <property type="entry name" value="DISCO-INTERACTING PROTEIN 2"/>
    <property type="match status" value="1"/>
</dbReference>
<feature type="compositionally biased region" description="Low complexity" evidence="4">
    <location>
        <begin position="63"/>
        <end position="78"/>
    </location>
</feature>
<dbReference type="CDD" id="cd08953">
    <property type="entry name" value="KR_2_SDR_x"/>
    <property type="match status" value="1"/>
</dbReference>
<dbReference type="SMART" id="SM00823">
    <property type="entry name" value="PKS_PP"/>
    <property type="match status" value="1"/>
</dbReference>